<keyword evidence="3 7" id="KW-0489">Methyltransferase</keyword>
<evidence type="ECO:0000256" key="4">
    <source>
        <dbReference type="ARBA" id="ARBA00022679"/>
    </source>
</evidence>
<feature type="binding site" evidence="7 8">
    <location>
        <position position="24"/>
    </location>
    <ligand>
        <name>S-adenosyl-L-methionine</name>
        <dbReference type="ChEBI" id="CHEBI:59789"/>
    </ligand>
</feature>
<dbReference type="Proteomes" id="UP000176420">
    <property type="component" value="Unassembled WGS sequence"/>
</dbReference>
<comment type="caution">
    <text evidence="10">The sequence shown here is derived from an EMBL/GenBank/DDBJ whole genome shotgun (WGS) entry which is preliminary data.</text>
</comment>
<dbReference type="Pfam" id="PF00398">
    <property type="entry name" value="RrnaAD"/>
    <property type="match status" value="1"/>
</dbReference>
<dbReference type="InterPro" id="IPR023165">
    <property type="entry name" value="rRNA_Ade_diMease-like_C"/>
</dbReference>
<comment type="function">
    <text evidence="7">Specifically dimethylates two adjacent adenosines (A1518 and A1519) in the loop of a conserved hairpin near the 3'-end of 16S rRNA in the 30S particle. May play a critical role in biogenesis of 30S subunits.</text>
</comment>
<evidence type="ECO:0000256" key="6">
    <source>
        <dbReference type="ARBA" id="ARBA00022884"/>
    </source>
</evidence>
<feature type="binding site" evidence="7 8">
    <location>
        <position position="26"/>
    </location>
    <ligand>
        <name>S-adenosyl-L-methionine</name>
        <dbReference type="ChEBI" id="CHEBI:59789"/>
    </ligand>
</feature>
<keyword evidence="6 7" id="KW-0694">RNA-binding</keyword>
<comment type="subcellular location">
    <subcellularLocation>
        <location evidence="7">Cytoplasm</location>
    </subcellularLocation>
</comment>
<evidence type="ECO:0000313" key="10">
    <source>
        <dbReference type="EMBL" id="OGY86949.1"/>
    </source>
</evidence>
<organism evidence="10 11">
    <name type="scientific">Candidatus Kerfeldbacteria bacterium RIFOXYB2_FULL_38_14</name>
    <dbReference type="NCBI Taxonomy" id="1798547"/>
    <lineage>
        <taxon>Bacteria</taxon>
        <taxon>Candidatus Kerfeldiibacteriota</taxon>
    </lineage>
</organism>
<feature type="binding site" evidence="7 8">
    <location>
        <position position="72"/>
    </location>
    <ligand>
        <name>S-adenosyl-L-methionine</name>
        <dbReference type="ChEBI" id="CHEBI:59789"/>
    </ligand>
</feature>
<evidence type="ECO:0000256" key="8">
    <source>
        <dbReference type="PROSITE-ProRule" id="PRU01026"/>
    </source>
</evidence>
<dbReference type="EC" id="2.1.1.182" evidence="7"/>
<accession>A0A1G2BEG2</accession>
<reference evidence="10 11" key="1">
    <citation type="journal article" date="2016" name="Nat. Commun.">
        <title>Thousands of microbial genomes shed light on interconnected biogeochemical processes in an aquifer system.</title>
        <authorList>
            <person name="Anantharaman K."/>
            <person name="Brown C.T."/>
            <person name="Hug L.A."/>
            <person name="Sharon I."/>
            <person name="Castelle C.J."/>
            <person name="Probst A.J."/>
            <person name="Thomas B.C."/>
            <person name="Singh A."/>
            <person name="Wilkins M.J."/>
            <person name="Karaoz U."/>
            <person name="Brodie E.L."/>
            <person name="Williams K.H."/>
            <person name="Hubbard S.S."/>
            <person name="Banfield J.F."/>
        </authorList>
    </citation>
    <scope>NUCLEOTIDE SEQUENCE [LARGE SCALE GENOMIC DNA]</scope>
</reference>
<proteinExistence type="inferred from homology"/>
<protein>
    <recommendedName>
        <fullName evidence="7">Ribosomal RNA small subunit methyltransferase A</fullName>
        <ecNumber evidence="7">2.1.1.182</ecNumber>
    </recommendedName>
    <alternativeName>
        <fullName evidence="7">16S rRNA (adenine(1518)-N(6)/adenine(1519)-N(6))-dimethyltransferase</fullName>
    </alternativeName>
    <alternativeName>
        <fullName evidence="7">16S rRNA dimethyladenosine transferase</fullName>
    </alternativeName>
    <alternativeName>
        <fullName evidence="7">16S rRNA dimethylase</fullName>
    </alternativeName>
    <alternativeName>
        <fullName evidence="7">S-adenosylmethionine-6-N', N'-adenosyl(rRNA) dimethyltransferase</fullName>
    </alternativeName>
</protein>
<evidence type="ECO:0000256" key="7">
    <source>
        <dbReference type="HAMAP-Rule" id="MF_00607"/>
    </source>
</evidence>
<dbReference type="Gene3D" id="3.40.50.150">
    <property type="entry name" value="Vaccinia Virus protein VP39"/>
    <property type="match status" value="1"/>
</dbReference>
<comment type="catalytic activity">
    <reaction evidence="7">
        <text>adenosine(1518)/adenosine(1519) in 16S rRNA + 4 S-adenosyl-L-methionine = N(6)-dimethyladenosine(1518)/N(6)-dimethyladenosine(1519) in 16S rRNA + 4 S-adenosyl-L-homocysteine + 4 H(+)</text>
        <dbReference type="Rhea" id="RHEA:19609"/>
        <dbReference type="Rhea" id="RHEA-COMP:10232"/>
        <dbReference type="Rhea" id="RHEA-COMP:10233"/>
        <dbReference type="ChEBI" id="CHEBI:15378"/>
        <dbReference type="ChEBI" id="CHEBI:57856"/>
        <dbReference type="ChEBI" id="CHEBI:59789"/>
        <dbReference type="ChEBI" id="CHEBI:74411"/>
        <dbReference type="ChEBI" id="CHEBI:74493"/>
        <dbReference type="EC" id="2.1.1.182"/>
    </reaction>
</comment>
<name>A0A1G2BEG2_9BACT</name>
<dbReference type="PROSITE" id="PS51689">
    <property type="entry name" value="SAM_RNA_A_N6_MT"/>
    <property type="match status" value="1"/>
</dbReference>
<evidence type="ECO:0000256" key="1">
    <source>
        <dbReference type="ARBA" id="ARBA00022490"/>
    </source>
</evidence>
<dbReference type="PROSITE" id="PS01131">
    <property type="entry name" value="RRNA_A_DIMETH"/>
    <property type="match status" value="1"/>
</dbReference>
<feature type="binding site" evidence="7 8">
    <location>
        <position position="51"/>
    </location>
    <ligand>
        <name>S-adenosyl-L-methionine</name>
        <dbReference type="ChEBI" id="CHEBI:59789"/>
    </ligand>
</feature>
<dbReference type="PANTHER" id="PTHR11727">
    <property type="entry name" value="DIMETHYLADENOSINE TRANSFERASE"/>
    <property type="match status" value="1"/>
</dbReference>
<dbReference type="AlphaFoldDB" id="A0A1G2BEG2"/>
<dbReference type="Gene3D" id="1.10.8.100">
    <property type="entry name" value="Ribosomal RNA adenine dimethylase-like, domain 2"/>
    <property type="match status" value="1"/>
</dbReference>
<gene>
    <name evidence="7" type="primary">rsmA</name>
    <name evidence="7" type="synonym">ksgA</name>
    <name evidence="10" type="ORF">A2319_00195</name>
</gene>
<evidence type="ECO:0000313" key="11">
    <source>
        <dbReference type="Proteomes" id="UP000176420"/>
    </source>
</evidence>
<dbReference type="InterPro" id="IPR020596">
    <property type="entry name" value="rRNA_Ade_Mease_Trfase_CS"/>
</dbReference>
<dbReference type="NCBIfam" id="TIGR00755">
    <property type="entry name" value="ksgA"/>
    <property type="match status" value="1"/>
</dbReference>
<sequence>MTKEQLKFLLKKYKIFPRKEQGQNFLLDDQIIKDIIAVSNLSKDDTILEIGPGFGVLTLALAQKTKKVLAIEQDRNIYPAMLALSRQQKNIFPFNQSIQKFNLESADFKNQQYKLIANLPYSITSWVLQHFLEHHPQPGVMVIMVQKEVAERVIAVKGAMSILSCAVNLYADAEIMRLVAAECFYPAPKVMSAILKLTVRPQPKVKDPEKLMQIIKIGFSAKRKQLHHNLSAFFHFSPSKAKNILEKSQLGLNVRAQELSVEDWIRLQKNLV</sequence>
<keyword evidence="1 7" id="KW-0963">Cytoplasm</keyword>
<dbReference type="InterPro" id="IPR011530">
    <property type="entry name" value="rRNA_adenine_dimethylase"/>
</dbReference>
<feature type="binding site" evidence="7 8">
    <location>
        <position position="118"/>
    </location>
    <ligand>
        <name>S-adenosyl-L-methionine</name>
        <dbReference type="ChEBI" id="CHEBI:59789"/>
    </ligand>
</feature>
<dbReference type="InterPro" id="IPR029063">
    <property type="entry name" value="SAM-dependent_MTases_sf"/>
</dbReference>
<dbReference type="PANTHER" id="PTHR11727:SF7">
    <property type="entry name" value="DIMETHYLADENOSINE TRANSFERASE-RELATED"/>
    <property type="match status" value="1"/>
</dbReference>
<dbReference type="GO" id="GO:0005829">
    <property type="term" value="C:cytosol"/>
    <property type="evidence" value="ECO:0007669"/>
    <property type="project" value="TreeGrafter"/>
</dbReference>
<dbReference type="EMBL" id="MHKI01000014">
    <property type="protein sequence ID" value="OGY86949.1"/>
    <property type="molecule type" value="Genomic_DNA"/>
</dbReference>
<dbReference type="SUPFAM" id="SSF53335">
    <property type="entry name" value="S-adenosyl-L-methionine-dependent methyltransferases"/>
    <property type="match status" value="1"/>
</dbReference>
<evidence type="ECO:0000256" key="2">
    <source>
        <dbReference type="ARBA" id="ARBA00022552"/>
    </source>
</evidence>
<dbReference type="InterPro" id="IPR001737">
    <property type="entry name" value="KsgA/Erm"/>
</dbReference>
<feature type="domain" description="Ribosomal RNA adenine methylase transferase N-terminal" evidence="9">
    <location>
        <begin position="31"/>
        <end position="201"/>
    </location>
</feature>
<keyword evidence="5 7" id="KW-0949">S-adenosyl-L-methionine</keyword>
<comment type="caution">
    <text evidence="7 8">Lacks conserved residue(s) required for the propagation of feature annotation.</text>
</comment>
<comment type="similarity">
    <text evidence="7">Belongs to the class I-like SAM-binding methyltransferase superfamily. rRNA adenine N(6)-methyltransferase family. RsmA subfamily.</text>
</comment>
<dbReference type="GO" id="GO:0003723">
    <property type="term" value="F:RNA binding"/>
    <property type="evidence" value="ECO:0007669"/>
    <property type="project" value="UniProtKB-UniRule"/>
</dbReference>
<evidence type="ECO:0000259" key="9">
    <source>
        <dbReference type="SMART" id="SM00650"/>
    </source>
</evidence>
<dbReference type="InterPro" id="IPR020598">
    <property type="entry name" value="rRNA_Ade_methylase_Trfase_N"/>
</dbReference>
<keyword evidence="4 7" id="KW-0808">Transferase</keyword>
<evidence type="ECO:0000256" key="5">
    <source>
        <dbReference type="ARBA" id="ARBA00022691"/>
    </source>
</evidence>
<evidence type="ECO:0000256" key="3">
    <source>
        <dbReference type="ARBA" id="ARBA00022603"/>
    </source>
</evidence>
<dbReference type="HAMAP" id="MF_00607">
    <property type="entry name" value="16SrRNA_methyltr_A"/>
    <property type="match status" value="1"/>
</dbReference>
<keyword evidence="2 7" id="KW-0698">rRNA processing</keyword>
<dbReference type="SMART" id="SM00650">
    <property type="entry name" value="rADc"/>
    <property type="match status" value="1"/>
</dbReference>
<dbReference type="GO" id="GO:0052908">
    <property type="term" value="F:16S rRNA (adenine(1518)-N(6)/adenine(1519)-N(6))-dimethyltransferase activity"/>
    <property type="evidence" value="ECO:0007669"/>
    <property type="project" value="UniProtKB-EC"/>
</dbReference>